<proteinExistence type="predicted"/>
<protein>
    <recommendedName>
        <fullName evidence="6">Right-handed parallel beta-helix repeat-containing protein</fullName>
    </recommendedName>
</protein>
<evidence type="ECO:0000313" key="3">
    <source>
        <dbReference type="EMBL" id="QMS97392.1"/>
    </source>
</evidence>
<organism evidence="3 4">
    <name type="scientific">Marnyiella aurantia</name>
    <dbReference type="NCBI Taxonomy" id="2758037"/>
    <lineage>
        <taxon>Bacteria</taxon>
        <taxon>Pseudomonadati</taxon>
        <taxon>Bacteroidota</taxon>
        <taxon>Flavobacteriia</taxon>
        <taxon>Flavobacteriales</taxon>
        <taxon>Weeksellaceae</taxon>
        <taxon>Marnyiella</taxon>
    </lineage>
</organism>
<evidence type="ECO:0000313" key="5">
    <source>
        <dbReference type="Proteomes" id="UP000539710"/>
    </source>
</evidence>
<keyword evidence="1" id="KW-0732">Signal</keyword>
<keyword evidence="5" id="KW-1185">Reference proteome</keyword>
<dbReference type="Proteomes" id="UP000515349">
    <property type="component" value="Chromosome"/>
</dbReference>
<name>A0A7D7RHR1_9FLAO</name>
<evidence type="ECO:0000313" key="2">
    <source>
        <dbReference type="EMBL" id="MBA5247813.1"/>
    </source>
</evidence>
<accession>A0A7D7RHR1</accession>
<dbReference type="EMBL" id="CP059472">
    <property type="protein sequence ID" value="QMS97392.1"/>
    <property type="molecule type" value="Genomic_DNA"/>
</dbReference>
<dbReference type="PROSITE" id="PS51257">
    <property type="entry name" value="PROKAR_LIPOPROTEIN"/>
    <property type="match status" value="1"/>
</dbReference>
<dbReference type="EMBL" id="JACEUX010000004">
    <property type="protein sequence ID" value="MBA5247813.1"/>
    <property type="molecule type" value="Genomic_DNA"/>
</dbReference>
<feature type="signal peptide" evidence="1">
    <location>
        <begin position="1"/>
        <end position="22"/>
    </location>
</feature>
<sequence>MKLKIIAAVLFWTALLMISCTRDEISFDAPTQELRFSRDTVFCDTVYNQVRSESYAVKVYNSEDRDILIPSIELGRGISSLYRINVDGKSGHSFTNVPLRKKDSLYIFVEIAPTASSPEAIAEDRIFFTSPAGKQHVTLFSVVQDAEFFVETPGNPNILSGNITWNDDRAKIIYGDLTVASGSTLNIEQGTKVYFFKNSGMKVAGGATVNINGDLNDEVNIRGDRNDPKYDTIPKNWNSMRFEPGSTVNMNYARVFGGIRGLDLREASATIKNSIIHTFDEYGIYAVNSTVNAENLVMNNCQNADFGIFKGGNYNIIHSTLANYWQLTATGSGLAMYATNEWINSNGQTETAPLSLNIGNSILYTKNANAVQFKPITGQTFNYEIRNSLLKYDTGAGFNFDTSPGIITSFKNTNPGFVNYFTEKMNLRVTADSYAKGKGAAGIAATVPLDIVKISRTGIATLGAYQ</sequence>
<reference evidence="2" key="3">
    <citation type="submission" date="2020-07" db="EMBL/GenBank/DDBJ databases">
        <authorList>
            <person name="Yang C."/>
        </authorList>
    </citation>
    <scope>NUCLEOTIDE SEQUENCE</scope>
    <source>
        <strain evidence="2">Cx-624</strain>
    </source>
</reference>
<reference evidence="3 4" key="1">
    <citation type="submission" date="2020-07" db="EMBL/GenBank/DDBJ databases">
        <title>Chryseobacterium sp.cx-624.</title>
        <authorList>
            <person name="Yang C."/>
        </authorList>
    </citation>
    <scope>NUCLEOTIDE SEQUENCE [LARGE SCALE GENOMIC DNA]</scope>
    <source>
        <strain evidence="4">cx-624</strain>
        <strain evidence="3">Cx-624</strain>
    </source>
</reference>
<evidence type="ECO:0000256" key="1">
    <source>
        <dbReference type="SAM" id="SignalP"/>
    </source>
</evidence>
<gene>
    <name evidence="3" type="ORF">H1R16_06490</name>
    <name evidence="2" type="ORF">H2507_11595</name>
</gene>
<feature type="chain" id="PRO_5044656396" description="Right-handed parallel beta-helix repeat-containing protein" evidence="1">
    <location>
        <begin position="23"/>
        <end position="466"/>
    </location>
</feature>
<dbReference type="AlphaFoldDB" id="A0A7D7RHR1"/>
<dbReference type="KEGG" id="cbau:H1R16_06490"/>
<dbReference type="RefSeq" id="WP_181887910.1">
    <property type="nucleotide sequence ID" value="NZ_CP059472.1"/>
</dbReference>
<evidence type="ECO:0008006" key="6">
    <source>
        <dbReference type="Google" id="ProtNLM"/>
    </source>
</evidence>
<evidence type="ECO:0000313" key="4">
    <source>
        <dbReference type="Proteomes" id="UP000515349"/>
    </source>
</evidence>
<reference evidence="5" key="2">
    <citation type="submission" date="2020-07" db="EMBL/GenBank/DDBJ databases">
        <title>Flavobacterium sp. xlx-214.</title>
        <authorList>
            <person name="Yang C."/>
        </authorList>
    </citation>
    <scope>NUCLEOTIDE SEQUENCE [LARGE SCALE GENOMIC DNA]</scope>
    <source>
        <strain evidence="5">CX-624</strain>
    </source>
</reference>
<dbReference type="Proteomes" id="UP000539710">
    <property type="component" value="Unassembled WGS sequence"/>
</dbReference>